<dbReference type="AlphaFoldDB" id="A0A326TZA5"/>
<dbReference type="Proteomes" id="UP000248806">
    <property type="component" value="Unassembled WGS sequence"/>
</dbReference>
<evidence type="ECO:0000313" key="3">
    <source>
        <dbReference type="Proteomes" id="UP000248806"/>
    </source>
</evidence>
<proteinExistence type="predicted"/>
<keyword evidence="3" id="KW-1185">Reference proteome</keyword>
<evidence type="ECO:0000313" key="2">
    <source>
        <dbReference type="EMBL" id="PZW22581.1"/>
    </source>
</evidence>
<evidence type="ECO:0000256" key="1">
    <source>
        <dbReference type="SAM" id="Phobius"/>
    </source>
</evidence>
<dbReference type="EMBL" id="QKUF01000031">
    <property type="protein sequence ID" value="PZW22581.1"/>
    <property type="molecule type" value="Genomic_DNA"/>
</dbReference>
<keyword evidence="1" id="KW-0812">Transmembrane</keyword>
<keyword evidence="1" id="KW-0472">Membrane</keyword>
<protein>
    <submittedName>
        <fullName evidence="2">ATP synthase protein I</fullName>
    </submittedName>
</protein>
<dbReference type="Pfam" id="PF09527">
    <property type="entry name" value="ATPase_gene1"/>
    <property type="match status" value="1"/>
</dbReference>
<comment type="caution">
    <text evidence="2">The sequence shown here is derived from an EMBL/GenBank/DDBJ whole genome shotgun (WGS) entry which is preliminary data.</text>
</comment>
<sequence>MKQEPPSVWGPLVLVGQLGFTIAIPIALLALLGYWVDGRFHTAPLFILLGLLLGLISGIFGAYRLLKTAGIFRSYEKKKDR</sequence>
<gene>
    <name evidence="2" type="ORF">EI42_05366</name>
</gene>
<accession>A0A326TZA5</accession>
<name>A0A326TZA5_THEHA</name>
<feature type="transmembrane region" description="Helical" evidence="1">
    <location>
        <begin position="12"/>
        <end position="36"/>
    </location>
</feature>
<keyword evidence="1" id="KW-1133">Transmembrane helix</keyword>
<organism evidence="2 3">
    <name type="scientific">Thermosporothrix hazakensis</name>
    <dbReference type="NCBI Taxonomy" id="644383"/>
    <lineage>
        <taxon>Bacteria</taxon>
        <taxon>Bacillati</taxon>
        <taxon>Chloroflexota</taxon>
        <taxon>Ktedonobacteria</taxon>
        <taxon>Ktedonobacterales</taxon>
        <taxon>Thermosporotrichaceae</taxon>
        <taxon>Thermosporothrix</taxon>
    </lineage>
</organism>
<reference evidence="2 3" key="1">
    <citation type="submission" date="2018-06" db="EMBL/GenBank/DDBJ databases">
        <title>Genomic Encyclopedia of Archaeal and Bacterial Type Strains, Phase II (KMG-II): from individual species to whole genera.</title>
        <authorList>
            <person name="Goeker M."/>
        </authorList>
    </citation>
    <scope>NUCLEOTIDE SEQUENCE [LARGE SCALE GENOMIC DNA]</scope>
    <source>
        <strain evidence="2 3">ATCC BAA-1881</strain>
    </source>
</reference>
<dbReference type="InterPro" id="IPR032820">
    <property type="entry name" value="ATPase_put"/>
</dbReference>
<feature type="transmembrane region" description="Helical" evidence="1">
    <location>
        <begin position="42"/>
        <end position="66"/>
    </location>
</feature>